<dbReference type="RefSeq" id="XP_004715682.1">
    <property type="nucleotide sequence ID" value="XM_004715625.1"/>
</dbReference>
<dbReference type="GeneID" id="101646856"/>
<feature type="compositionally biased region" description="Low complexity" evidence="1">
    <location>
        <begin position="100"/>
        <end position="113"/>
    </location>
</feature>
<dbReference type="PANTHER" id="PTHR11736:SF153">
    <property type="entry name" value="MELANOMA-ASSOCIATED ANTIGEN 10"/>
    <property type="match status" value="1"/>
</dbReference>
<keyword evidence="3" id="KW-1185">Reference proteome</keyword>
<name>A0ABM0J644_ECHTE</name>
<protein>
    <submittedName>
        <fullName evidence="4">Melanoma-associated antigen 10</fullName>
    </submittedName>
</protein>
<proteinExistence type="predicted"/>
<feature type="compositionally biased region" description="Low complexity" evidence="1">
    <location>
        <begin position="41"/>
        <end position="70"/>
    </location>
</feature>
<accession>A0ABM0J644</accession>
<feature type="region of interest" description="Disordered" evidence="1">
    <location>
        <begin position="100"/>
        <end position="123"/>
    </location>
</feature>
<sequence length="357" mass="39438">MPRRSKRRRYTLEQGVHFPGATLDEEREQVLHLEEEKEEVSSSTTCSSSLPKTSSSSSSSSSSPLLLSTPEEACAIGTPDSSLSSPILCSPSEAIEFSLSNNSADDSSSSEAEAFQPPPDPEMLLSDALDEKVTAVVQFLLSKYQMKELTTKAELLAIVSEYQDHFPLIFREVLECMQLVFGVDVREVDPVSHSYVLLNSLGLTYDGLVGGAQDVPKNGILILILSLIFLKGNAVPEEKIWKAMSVIGLYAGSEHYLYGDPQKFITEDWVQGGYLEYRWVPNSNPPCYEFLWGPRTYAETSKMEILKFLANIHGSDPSSFPLWYEEALREEAERAKAQASIATDASIAKASENTQAQ</sequence>
<dbReference type="SMART" id="SM01373">
    <property type="entry name" value="MAGE"/>
    <property type="match status" value="1"/>
</dbReference>
<dbReference type="PANTHER" id="PTHR11736">
    <property type="entry name" value="MELANOMA-ASSOCIATED ANTIGEN MAGE ANTIGEN"/>
    <property type="match status" value="1"/>
</dbReference>
<dbReference type="Gene3D" id="1.10.10.1210">
    <property type="entry name" value="MAGE homology domain, winged helix WH2 motif"/>
    <property type="match status" value="1"/>
</dbReference>
<reference evidence="4" key="1">
    <citation type="submission" date="2025-08" db="UniProtKB">
        <authorList>
            <consortium name="RefSeq"/>
        </authorList>
    </citation>
    <scope>IDENTIFICATION</scope>
</reference>
<evidence type="ECO:0000313" key="3">
    <source>
        <dbReference type="Proteomes" id="UP000694863"/>
    </source>
</evidence>
<dbReference type="InterPro" id="IPR041898">
    <property type="entry name" value="MAGE_WH1"/>
</dbReference>
<dbReference type="Gene3D" id="1.10.10.1200">
    <property type="entry name" value="MAGE homology domain, winged helix WH1 motif"/>
    <property type="match status" value="1"/>
</dbReference>
<evidence type="ECO:0000313" key="4">
    <source>
        <dbReference type="RefSeq" id="XP_004715682.1"/>
    </source>
</evidence>
<dbReference type="InterPro" id="IPR021072">
    <property type="entry name" value="MAGE_N"/>
</dbReference>
<feature type="region of interest" description="Disordered" evidence="1">
    <location>
        <begin position="1"/>
        <end position="73"/>
    </location>
</feature>
<evidence type="ECO:0000256" key="1">
    <source>
        <dbReference type="SAM" id="MobiDB-lite"/>
    </source>
</evidence>
<organism evidence="3 4">
    <name type="scientific">Echinops telfairi</name>
    <name type="common">Lesser hedgehog tenrec</name>
    <dbReference type="NCBI Taxonomy" id="9371"/>
    <lineage>
        <taxon>Eukaryota</taxon>
        <taxon>Metazoa</taxon>
        <taxon>Chordata</taxon>
        <taxon>Craniata</taxon>
        <taxon>Vertebrata</taxon>
        <taxon>Euteleostomi</taxon>
        <taxon>Mammalia</taxon>
        <taxon>Eutheria</taxon>
        <taxon>Afrotheria</taxon>
        <taxon>Tenrecidae</taxon>
        <taxon>Tenrecinae</taxon>
        <taxon>Echinops</taxon>
    </lineage>
</organism>
<dbReference type="InterPro" id="IPR002190">
    <property type="entry name" value="MHD_dom"/>
</dbReference>
<evidence type="ECO:0000259" key="2">
    <source>
        <dbReference type="PROSITE" id="PS50838"/>
    </source>
</evidence>
<dbReference type="InterPro" id="IPR037445">
    <property type="entry name" value="MAGE"/>
</dbReference>
<dbReference type="SMART" id="SM01392">
    <property type="entry name" value="MAGE_N"/>
    <property type="match status" value="1"/>
</dbReference>
<gene>
    <name evidence="4" type="primary">LOC101646856</name>
</gene>
<dbReference type="Proteomes" id="UP000694863">
    <property type="component" value="Unplaced"/>
</dbReference>
<dbReference type="PROSITE" id="PS50838">
    <property type="entry name" value="MAGE"/>
    <property type="match status" value="1"/>
</dbReference>
<dbReference type="Pfam" id="PF01454">
    <property type="entry name" value="MAGE"/>
    <property type="match status" value="1"/>
</dbReference>
<feature type="domain" description="MAGE" evidence="2">
    <location>
        <begin position="129"/>
        <end position="327"/>
    </location>
</feature>
<dbReference type="InterPro" id="IPR041899">
    <property type="entry name" value="MAGE_WH2"/>
</dbReference>